<comment type="caution">
    <text evidence="2">The sequence shown here is derived from an EMBL/GenBank/DDBJ whole genome shotgun (WGS) entry which is preliminary data.</text>
</comment>
<dbReference type="PANTHER" id="PTHR30121">
    <property type="entry name" value="UNCHARACTERIZED PROTEIN YJGR-RELATED"/>
    <property type="match status" value="1"/>
</dbReference>
<evidence type="ECO:0000256" key="1">
    <source>
        <dbReference type="SAM" id="MobiDB-lite"/>
    </source>
</evidence>
<accession>A0A8H9TH98</accession>
<dbReference type="AlphaFoldDB" id="A0A8H9TH98"/>
<protein>
    <submittedName>
        <fullName evidence="2">Phosphoesterase</fullName>
    </submittedName>
</protein>
<dbReference type="SUPFAM" id="SSF52540">
    <property type="entry name" value="P-loop containing nucleoside triphosphate hydrolases"/>
    <property type="match status" value="1"/>
</dbReference>
<gene>
    <name evidence="2" type="ORF">I7730_20340</name>
</gene>
<dbReference type="InterPro" id="IPR027417">
    <property type="entry name" value="P-loop_NTPase"/>
</dbReference>
<reference evidence="2" key="1">
    <citation type="journal article" date="2018" name="Genome Biol.">
        <title>SKESA: strategic k-mer extension for scrupulous assemblies.</title>
        <authorList>
            <person name="Souvorov A."/>
            <person name="Agarwala R."/>
            <person name="Lipman D.J."/>
        </authorList>
    </citation>
    <scope>NUCLEOTIDE SEQUENCE</scope>
    <source>
        <strain evidence="2">BCW_3452</strain>
    </source>
</reference>
<organism evidence="2">
    <name type="scientific">Vibrio vulnificus</name>
    <dbReference type="NCBI Taxonomy" id="672"/>
    <lineage>
        <taxon>Bacteria</taxon>
        <taxon>Pseudomonadati</taxon>
        <taxon>Pseudomonadota</taxon>
        <taxon>Gammaproteobacteria</taxon>
        <taxon>Vibrionales</taxon>
        <taxon>Vibrionaceae</taxon>
        <taxon>Vibrio</taxon>
    </lineage>
</organism>
<dbReference type="Proteomes" id="UP000863257">
    <property type="component" value="Unassembled WGS sequence"/>
</dbReference>
<feature type="compositionally biased region" description="Basic and acidic residues" evidence="1">
    <location>
        <begin position="10"/>
        <end position="20"/>
    </location>
</feature>
<reference evidence="2" key="2">
    <citation type="submission" date="2019-01" db="EMBL/GenBank/DDBJ databases">
        <authorList>
            <consortium name="NCBI Pathogen Detection Project"/>
        </authorList>
    </citation>
    <scope>NUCLEOTIDE SEQUENCE</scope>
    <source>
        <strain evidence="2">BCW_3452</strain>
    </source>
</reference>
<dbReference type="PANTHER" id="PTHR30121:SF6">
    <property type="entry name" value="SLR6007 PROTEIN"/>
    <property type="match status" value="1"/>
</dbReference>
<sequence>MAKLTFRGLSGERSKARADTRTPFEKLKSGLSPKLVASTPLLATGASFIPFIQSHAELLIACTLPFAGAAMMTTHDAPFERPYHLNSRDKGFFFFGNEIGTDKEIWFSDSEARRHILCLGTTGAGKTESLVGLIANSLAQNSAFTYCDGKADTGLFAKVFSLCRRFGREDDLLVINYMVGTLRADLKREKKLSNTLNTFTDSTADAITELICSLLPSGGSSDGIWADRAASYMAALIKPLVYLRDEGKILLDVSVIRSYFQLEKTIELSQRTDIPPLYLEGLKAYVLNLPGYQEGKTSQESTVYEQAGYVTMQFQPCFGMLADTYGHIMKTQLSDCNMWDIVVNRRCLLVLLPALEKSPSNLANLGKIIISSIKGMMAGALGAELEGHTEYILDSKPTNGRTYQCCFDEVGYYLVEGTAVMPAQARGIGFSLTFAGQDYQAFCRQSDTEAASVKANCAIKMGMCLEDATDTAAIFVDGAGEEYDEVETGFERESGIFGSRYIKSKQVSYEKKKVVDVLDLKGQAPGEFHILNMDRVIRGRSFYANPRKLPELRVNPFIRVRPPSSDEIEMIATSIKEMKIRFKALAKNPKRFKSAYSKHIDSEIKEFTKNIGYLSEEDPLMQATFALAVRKNAIDIINNQMILKLKEMEQVVNQEINEEDLFVNEDVYEASSATDSKHINLTSESESKKLKRLIQKNEEFISGKVDLDRSPLGYSDYEIDEMGDVVEDISQALISKWRSEGMITDDLFLTSPKSQADLAYVAAQNIILNTDIEEKNLKASLDDIELEFTDDI</sequence>
<name>A0A8H9TH98_VIBVL</name>
<proteinExistence type="predicted"/>
<evidence type="ECO:0000313" key="2">
    <source>
        <dbReference type="EMBL" id="HAS8542141.1"/>
    </source>
</evidence>
<dbReference type="EMBL" id="DACRBY010000032">
    <property type="protein sequence ID" value="HAS8542141.1"/>
    <property type="molecule type" value="Genomic_DNA"/>
</dbReference>
<dbReference type="Gene3D" id="3.40.50.300">
    <property type="entry name" value="P-loop containing nucleotide triphosphate hydrolases"/>
    <property type="match status" value="2"/>
</dbReference>
<dbReference type="InterPro" id="IPR051162">
    <property type="entry name" value="T4SS_component"/>
</dbReference>
<feature type="region of interest" description="Disordered" evidence="1">
    <location>
        <begin position="1"/>
        <end position="20"/>
    </location>
</feature>